<dbReference type="FunFam" id="3.40.630.70:FF:000001">
    <property type="entry name" value="Leucyl/phenylalanyl-tRNA--protein transferase"/>
    <property type="match status" value="1"/>
</dbReference>
<comment type="similarity">
    <text evidence="4">Belongs to the L/F-transferase family.</text>
</comment>
<comment type="catalytic activity">
    <reaction evidence="4">
        <text>N-terminal L-arginyl-[protein] + L-leucyl-tRNA(Leu) = N-terminal L-leucyl-L-arginyl-[protein] + tRNA(Leu) + H(+)</text>
        <dbReference type="Rhea" id="RHEA:50416"/>
        <dbReference type="Rhea" id="RHEA-COMP:9613"/>
        <dbReference type="Rhea" id="RHEA-COMP:9622"/>
        <dbReference type="Rhea" id="RHEA-COMP:12672"/>
        <dbReference type="Rhea" id="RHEA-COMP:12673"/>
        <dbReference type="ChEBI" id="CHEBI:15378"/>
        <dbReference type="ChEBI" id="CHEBI:64719"/>
        <dbReference type="ChEBI" id="CHEBI:78442"/>
        <dbReference type="ChEBI" id="CHEBI:78494"/>
        <dbReference type="ChEBI" id="CHEBI:133044"/>
        <dbReference type="EC" id="2.3.2.6"/>
    </reaction>
</comment>
<dbReference type="InterPro" id="IPR016181">
    <property type="entry name" value="Acyl_CoA_acyltransferase"/>
</dbReference>
<reference evidence="5 6" key="1">
    <citation type="submission" date="2017-10" db="EMBL/GenBank/DDBJ databases">
        <title>Frigbacter circumglobatus gen. nov. sp. nov., isolated from sediment cultured in situ.</title>
        <authorList>
            <person name="Zhao Z."/>
        </authorList>
    </citation>
    <scope>NUCLEOTIDE SEQUENCE [LARGE SCALE GENOMIC DNA]</scope>
    <source>
        <strain evidence="5 6">ZYL</strain>
    </source>
</reference>
<dbReference type="EC" id="2.3.2.6" evidence="4"/>
<dbReference type="Pfam" id="PF03588">
    <property type="entry name" value="Leu_Phe_trans"/>
    <property type="match status" value="1"/>
</dbReference>
<dbReference type="InterPro" id="IPR004616">
    <property type="entry name" value="Leu/Phe-tRNA_Trfase"/>
</dbReference>
<dbReference type="GO" id="GO:0008914">
    <property type="term" value="F:leucyl-tRNA--protein transferase activity"/>
    <property type="evidence" value="ECO:0007669"/>
    <property type="project" value="UniProtKB-UniRule"/>
</dbReference>
<keyword evidence="6" id="KW-1185">Reference proteome</keyword>
<comment type="subcellular location">
    <subcellularLocation>
        <location evidence="4">Cytoplasm</location>
    </subcellularLocation>
</comment>
<dbReference type="OrthoDB" id="9790282at2"/>
<dbReference type="Gene3D" id="3.40.630.70">
    <property type="entry name" value="Leucyl/phenylalanyl-tRNA-protein transferase, C-terminal domain"/>
    <property type="match status" value="1"/>
</dbReference>
<dbReference type="RefSeq" id="WP_099474877.1">
    <property type="nucleotide sequence ID" value="NZ_CP041025.1"/>
</dbReference>
<gene>
    <name evidence="4" type="primary">aat</name>
    <name evidence="5" type="ORF">CRD36_15580</name>
</gene>
<protein>
    <recommendedName>
        <fullName evidence="4">Leucyl/phenylalanyl-tRNA--protein transferase</fullName>
        <ecNumber evidence="4">2.3.2.6</ecNumber>
    </recommendedName>
    <alternativeName>
        <fullName evidence="4">L/F-transferase</fullName>
    </alternativeName>
    <alternativeName>
        <fullName evidence="4">Leucyltransferase</fullName>
    </alternativeName>
    <alternativeName>
        <fullName evidence="4">Phenyalanyltransferase</fullName>
    </alternativeName>
</protein>
<sequence length="221" mass="24540">MSSETEISAELLLHAYAQGIFPMAETALSKDIYWVDPELRGVIPLDDFHIPRKLARKIRQQPFDVKVDTAFDQVIAACATSNAAQNRAETWINEQITALYSELFEAGWVHTVECWQEDKLVGGLYGVSIGGAFCGESMFHTVTDASKIALVYLVGRLKAGGYRLLDTQFITPHLAQFGAQEIPRAIYKELLEKALEVEGDYYSLSGRAGPETILQSFTQTS</sequence>
<dbReference type="SUPFAM" id="SSF55729">
    <property type="entry name" value="Acyl-CoA N-acyltransferases (Nat)"/>
    <property type="match status" value="1"/>
</dbReference>
<comment type="catalytic activity">
    <reaction evidence="4">
        <text>L-phenylalanyl-tRNA(Phe) + an N-terminal L-alpha-aminoacyl-[protein] = an N-terminal L-phenylalanyl-L-alpha-aminoacyl-[protein] + tRNA(Phe)</text>
        <dbReference type="Rhea" id="RHEA:43632"/>
        <dbReference type="Rhea" id="RHEA-COMP:9668"/>
        <dbReference type="Rhea" id="RHEA-COMP:9699"/>
        <dbReference type="Rhea" id="RHEA-COMP:10636"/>
        <dbReference type="Rhea" id="RHEA-COMP:10637"/>
        <dbReference type="ChEBI" id="CHEBI:78442"/>
        <dbReference type="ChEBI" id="CHEBI:78531"/>
        <dbReference type="ChEBI" id="CHEBI:78597"/>
        <dbReference type="ChEBI" id="CHEBI:83561"/>
        <dbReference type="EC" id="2.3.2.6"/>
    </reaction>
</comment>
<comment type="catalytic activity">
    <reaction evidence="4">
        <text>N-terminal L-lysyl-[protein] + L-leucyl-tRNA(Leu) = N-terminal L-leucyl-L-lysyl-[protein] + tRNA(Leu) + H(+)</text>
        <dbReference type="Rhea" id="RHEA:12340"/>
        <dbReference type="Rhea" id="RHEA-COMP:9613"/>
        <dbReference type="Rhea" id="RHEA-COMP:9622"/>
        <dbReference type="Rhea" id="RHEA-COMP:12670"/>
        <dbReference type="Rhea" id="RHEA-COMP:12671"/>
        <dbReference type="ChEBI" id="CHEBI:15378"/>
        <dbReference type="ChEBI" id="CHEBI:65249"/>
        <dbReference type="ChEBI" id="CHEBI:78442"/>
        <dbReference type="ChEBI" id="CHEBI:78494"/>
        <dbReference type="ChEBI" id="CHEBI:133043"/>
        <dbReference type="EC" id="2.3.2.6"/>
    </reaction>
</comment>
<dbReference type="InParanoid" id="A0A2G4YN78"/>
<evidence type="ECO:0000256" key="3">
    <source>
        <dbReference type="ARBA" id="ARBA00023315"/>
    </source>
</evidence>
<evidence type="ECO:0000313" key="6">
    <source>
        <dbReference type="Proteomes" id="UP000229730"/>
    </source>
</evidence>
<dbReference type="GO" id="GO:0030163">
    <property type="term" value="P:protein catabolic process"/>
    <property type="evidence" value="ECO:0007669"/>
    <property type="project" value="UniProtKB-UniRule"/>
</dbReference>
<dbReference type="Proteomes" id="UP000229730">
    <property type="component" value="Unassembled WGS sequence"/>
</dbReference>
<organism evidence="5 6">
    <name type="scientific">Paremcibacter congregatus</name>
    <dbReference type="NCBI Taxonomy" id="2043170"/>
    <lineage>
        <taxon>Bacteria</taxon>
        <taxon>Pseudomonadati</taxon>
        <taxon>Pseudomonadota</taxon>
        <taxon>Alphaproteobacteria</taxon>
        <taxon>Emcibacterales</taxon>
        <taxon>Emcibacteraceae</taxon>
        <taxon>Paremcibacter</taxon>
    </lineage>
</organism>
<accession>A0A2G4YN78</accession>
<evidence type="ECO:0000256" key="4">
    <source>
        <dbReference type="HAMAP-Rule" id="MF_00688"/>
    </source>
</evidence>
<keyword evidence="3 4" id="KW-0012">Acyltransferase</keyword>
<dbReference type="HAMAP" id="MF_00688">
    <property type="entry name" value="Leu_Phe_trans"/>
    <property type="match status" value="1"/>
</dbReference>
<dbReference type="PANTHER" id="PTHR30098">
    <property type="entry name" value="LEUCYL/PHENYLALANYL-TRNA--PROTEIN TRANSFERASE"/>
    <property type="match status" value="1"/>
</dbReference>
<evidence type="ECO:0000256" key="1">
    <source>
        <dbReference type="ARBA" id="ARBA00022490"/>
    </source>
</evidence>
<dbReference type="GO" id="GO:0005737">
    <property type="term" value="C:cytoplasm"/>
    <property type="evidence" value="ECO:0007669"/>
    <property type="project" value="UniProtKB-SubCell"/>
</dbReference>
<dbReference type="InterPro" id="IPR042203">
    <property type="entry name" value="Leu/Phe-tRNA_Trfase_C"/>
</dbReference>
<evidence type="ECO:0000313" key="5">
    <source>
        <dbReference type="EMBL" id="PHZ83781.1"/>
    </source>
</evidence>
<dbReference type="PANTHER" id="PTHR30098:SF2">
    <property type="entry name" value="LEUCYL_PHENYLALANYL-TRNA--PROTEIN TRANSFERASE"/>
    <property type="match status" value="1"/>
</dbReference>
<dbReference type="NCBIfam" id="TIGR00667">
    <property type="entry name" value="aat"/>
    <property type="match status" value="1"/>
</dbReference>
<dbReference type="AlphaFoldDB" id="A0A2G4YN78"/>
<proteinExistence type="inferred from homology"/>
<comment type="function">
    <text evidence="4">Functions in the N-end rule pathway of protein degradation where it conjugates Leu, Phe and, less efficiently, Met from aminoacyl-tRNAs to the N-termini of proteins containing an N-terminal arginine or lysine.</text>
</comment>
<keyword evidence="2 4" id="KW-0808">Transferase</keyword>
<keyword evidence="1 4" id="KW-0963">Cytoplasm</keyword>
<dbReference type="EMBL" id="PDEM01000031">
    <property type="protein sequence ID" value="PHZ83781.1"/>
    <property type="molecule type" value="Genomic_DNA"/>
</dbReference>
<dbReference type="FunCoup" id="A0A2G4YN78">
    <property type="interactions" value="276"/>
</dbReference>
<name>A0A2G4YN78_9PROT</name>
<evidence type="ECO:0000256" key="2">
    <source>
        <dbReference type="ARBA" id="ARBA00022679"/>
    </source>
</evidence>
<comment type="caution">
    <text evidence="5">The sequence shown here is derived from an EMBL/GenBank/DDBJ whole genome shotgun (WGS) entry which is preliminary data.</text>
</comment>